<keyword evidence="12" id="KW-1185">Reference proteome</keyword>
<evidence type="ECO:0000256" key="8">
    <source>
        <dbReference type="ARBA" id="ARBA00023242"/>
    </source>
</evidence>
<evidence type="ECO:0000256" key="9">
    <source>
        <dbReference type="ARBA" id="ARBA00030617"/>
    </source>
</evidence>
<evidence type="ECO:0000256" key="4">
    <source>
        <dbReference type="ARBA" id="ARBA00022490"/>
    </source>
</evidence>
<dbReference type="EMBL" id="JAVRRR010000634">
    <property type="protein sequence ID" value="KAK5141168.1"/>
    <property type="molecule type" value="Genomic_DNA"/>
</dbReference>
<dbReference type="SUPFAM" id="SSF54211">
    <property type="entry name" value="Ribosomal protein S5 domain 2-like"/>
    <property type="match status" value="1"/>
</dbReference>
<dbReference type="InterPro" id="IPR001247">
    <property type="entry name" value="ExoRNase_PH_dom1"/>
</dbReference>
<dbReference type="Pfam" id="PF01138">
    <property type="entry name" value="RNase_PH"/>
    <property type="match status" value="2"/>
</dbReference>
<keyword evidence="5" id="KW-0698">rRNA processing</keyword>
<reference evidence="11 12" key="1">
    <citation type="submission" date="2023-08" db="EMBL/GenBank/DDBJ databases">
        <title>Black Yeasts Isolated from many extreme environments.</title>
        <authorList>
            <person name="Coleine C."/>
            <person name="Stajich J.E."/>
            <person name="Selbmann L."/>
        </authorList>
    </citation>
    <scope>NUCLEOTIDE SEQUENCE [LARGE SCALE GENOMIC DNA]</scope>
    <source>
        <strain evidence="11 12">CCFEE 5386</strain>
    </source>
</reference>
<dbReference type="InterPro" id="IPR027408">
    <property type="entry name" value="PNPase/RNase_PH_dom_sf"/>
</dbReference>
<dbReference type="InterPro" id="IPR050590">
    <property type="entry name" value="Exosome_comp_Rrp42_subfam"/>
</dbReference>
<feature type="domain" description="Exoribonuclease phosphorolytic" evidence="10">
    <location>
        <begin position="47"/>
        <end position="83"/>
    </location>
</feature>
<proteinExistence type="inferred from homology"/>
<sequence>MANGTAKLAGLVFSRETFAKLTPGPFLQAHLQQPEPIRPNGRSLDAFRTPTIHTGSLSHSNGSAVVRLGDTAVVCGVRAEILLASDIPHPPSEDTSEDDLVERLGLLVPNALSYRVLSLMHTSNLIKPGDLRIQYTEPATEDDLPDDGPKIVTKAFWALYIDVLCIALDGNPFDAAWAAVIAALKSTRLPRAWWDPDREMILCSPLANETHGLRLDDIPVASTFAVFSTGSALKQRSEAESWVLADPDGFEEDVCSETVTAVVRSDGGGVESITRLEKSGGDAIDKAAMGRCVHMAQQRWREWQGVLHGG</sequence>
<evidence type="ECO:0000256" key="5">
    <source>
        <dbReference type="ARBA" id="ARBA00022552"/>
    </source>
</evidence>
<gene>
    <name evidence="11" type="ORF">LTR32_006209</name>
</gene>
<keyword evidence="7" id="KW-0694">RNA-binding</keyword>
<keyword evidence="8" id="KW-0539">Nucleus</keyword>
<name>A0ABR0L0Z6_9PEZI</name>
<protein>
    <recommendedName>
        <fullName evidence="9">Ribosomal RNA-processing protein 43</fullName>
    </recommendedName>
</protein>
<keyword evidence="4" id="KW-0963">Cytoplasm</keyword>
<evidence type="ECO:0000256" key="2">
    <source>
        <dbReference type="ARBA" id="ARBA00004604"/>
    </source>
</evidence>
<evidence type="ECO:0000256" key="1">
    <source>
        <dbReference type="ARBA" id="ARBA00004496"/>
    </source>
</evidence>
<feature type="domain" description="Exoribonuclease phosphorolytic" evidence="10">
    <location>
        <begin position="154"/>
        <end position="190"/>
    </location>
</feature>
<dbReference type="PANTHER" id="PTHR11097:SF9">
    <property type="entry name" value="EXOSOME COMPLEX COMPONENT RRP43"/>
    <property type="match status" value="1"/>
</dbReference>
<dbReference type="Gene3D" id="3.30.230.70">
    <property type="entry name" value="GHMP Kinase, N-terminal domain"/>
    <property type="match status" value="1"/>
</dbReference>
<dbReference type="PANTHER" id="PTHR11097">
    <property type="entry name" value="EXOSOME COMPLEX EXONUCLEASE RIBOSOMAL RNA PROCESSING PROTEIN"/>
    <property type="match status" value="1"/>
</dbReference>
<organism evidence="11 12">
    <name type="scientific">Rachicladosporium monterosium</name>
    <dbReference type="NCBI Taxonomy" id="1507873"/>
    <lineage>
        <taxon>Eukaryota</taxon>
        <taxon>Fungi</taxon>
        <taxon>Dikarya</taxon>
        <taxon>Ascomycota</taxon>
        <taxon>Pezizomycotina</taxon>
        <taxon>Dothideomycetes</taxon>
        <taxon>Dothideomycetidae</taxon>
        <taxon>Cladosporiales</taxon>
        <taxon>Cladosporiaceae</taxon>
        <taxon>Rachicladosporium</taxon>
    </lineage>
</organism>
<dbReference type="InterPro" id="IPR020568">
    <property type="entry name" value="Ribosomal_Su5_D2-typ_SF"/>
</dbReference>
<dbReference type="SUPFAM" id="SSF55666">
    <property type="entry name" value="Ribonuclease PH domain 2-like"/>
    <property type="match status" value="1"/>
</dbReference>
<accession>A0ABR0L0Z6</accession>
<comment type="similarity">
    <text evidence="3">Belongs to the RNase PH family.</text>
</comment>
<comment type="caution">
    <text evidence="11">The sequence shown here is derived from an EMBL/GenBank/DDBJ whole genome shotgun (WGS) entry which is preliminary data.</text>
</comment>
<evidence type="ECO:0000259" key="10">
    <source>
        <dbReference type="Pfam" id="PF01138"/>
    </source>
</evidence>
<dbReference type="InterPro" id="IPR036345">
    <property type="entry name" value="ExoRNase_PH_dom2_sf"/>
</dbReference>
<keyword evidence="6" id="KW-0271">Exosome</keyword>
<evidence type="ECO:0000313" key="12">
    <source>
        <dbReference type="Proteomes" id="UP001308179"/>
    </source>
</evidence>
<evidence type="ECO:0000256" key="6">
    <source>
        <dbReference type="ARBA" id="ARBA00022835"/>
    </source>
</evidence>
<evidence type="ECO:0000256" key="3">
    <source>
        <dbReference type="ARBA" id="ARBA00006678"/>
    </source>
</evidence>
<comment type="subcellular location">
    <subcellularLocation>
        <location evidence="1">Cytoplasm</location>
    </subcellularLocation>
    <subcellularLocation>
        <location evidence="2">Nucleus</location>
        <location evidence="2">Nucleolus</location>
    </subcellularLocation>
</comment>
<evidence type="ECO:0000256" key="7">
    <source>
        <dbReference type="ARBA" id="ARBA00022884"/>
    </source>
</evidence>
<dbReference type="Proteomes" id="UP001308179">
    <property type="component" value="Unassembled WGS sequence"/>
</dbReference>
<evidence type="ECO:0000313" key="11">
    <source>
        <dbReference type="EMBL" id="KAK5141168.1"/>
    </source>
</evidence>